<reference evidence="1" key="1">
    <citation type="submission" date="2025-08" db="UniProtKB">
        <authorList>
            <consortium name="Ensembl"/>
        </authorList>
    </citation>
    <scope>IDENTIFICATION</scope>
</reference>
<dbReference type="Gene3D" id="3.40.720.10">
    <property type="entry name" value="Alkaline Phosphatase, subunit A"/>
    <property type="match status" value="1"/>
</dbReference>
<dbReference type="PANTHER" id="PTHR10151">
    <property type="entry name" value="ECTONUCLEOTIDE PYROPHOSPHATASE/PHOSPHODIESTERASE"/>
    <property type="match status" value="1"/>
</dbReference>
<protein>
    <submittedName>
        <fullName evidence="1">Uncharacterized protein</fullName>
    </submittedName>
</protein>
<dbReference type="AlphaFoldDB" id="A0A8C4Q818"/>
<proteinExistence type="predicted"/>
<dbReference type="InterPro" id="IPR017850">
    <property type="entry name" value="Alkaline_phosphatase_core_sf"/>
</dbReference>
<dbReference type="Ensembl" id="ENSEBUT00000011692.1">
    <property type="protein sequence ID" value="ENSEBUP00000011132.1"/>
    <property type="gene ID" value="ENSEBUG00000007149.1"/>
</dbReference>
<keyword evidence="2" id="KW-1185">Reference proteome</keyword>
<name>A0A8C4Q818_EPTBU</name>
<dbReference type="Proteomes" id="UP000694388">
    <property type="component" value="Unplaced"/>
</dbReference>
<sequence length="91" mass="10651">MSYGPKFKNKTEVEPFENIELYNLMCDVLEIDSAPNNGTHGSLNHLLRKPSYIPKFPEELLHPESCQLTTYSSKRIQNQQYNCILRNLYML</sequence>
<dbReference type="GeneTree" id="ENSGT00940000159640"/>
<accession>A0A8C4Q818</accession>
<reference evidence="1" key="2">
    <citation type="submission" date="2025-09" db="UniProtKB">
        <authorList>
            <consortium name="Ensembl"/>
        </authorList>
    </citation>
    <scope>IDENTIFICATION</scope>
</reference>
<organism evidence="1 2">
    <name type="scientific">Eptatretus burgeri</name>
    <name type="common">Inshore hagfish</name>
    <dbReference type="NCBI Taxonomy" id="7764"/>
    <lineage>
        <taxon>Eukaryota</taxon>
        <taxon>Metazoa</taxon>
        <taxon>Chordata</taxon>
        <taxon>Craniata</taxon>
        <taxon>Vertebrata</taxon>
        <taxon>Cyclostomata</taxon>
        <taxon>Myxini</taxon>
        <taxon>Myxiniformes</taxon>
        <taxon>Myxinidae</taxon>
        <taxon>Eptatretinae</taxon>
        <taxon>Eptatretus</taxon>
    </lineage>
</organism>
<dbReference type="PANTHER" id="PTHR10151:SF114">
    <property type="entry name" value="ECTONUCLEOTIDE PYROPHOSPHATASE_PHOSPHODIESTERASE C27A7.3"/>
    <property type="match status" value="1"/>
</dbReference>
<evidence type="ECO:0000313" key="2">
    <source>
        <dbReference type="Proteomes" id="UP000694388"/>
    </source>
</evidence>
<evidence type="ECO:0000313" key="1">
    <source>
        <dbReference type="Ensembl" id="ENSEBUP00000011132.1"/>
    </source>
</evidence>